<feature type="compositionally biased region" description="Basic and acidic residues" evidence="1">
    <location>
        <begin position="251"/>
        <end position="262"/>
    </location>
</feature>
<dbReference type="InterPro" id="IPR012340">
    <property type="entry name" value="NA-bd_OB-fold"/>
</dbReference>
<gene>
    <name evidence="3" type="ORF">Pla144_39510</name>
</gene>
<evidence type="ECO:0000313" key="3">
    <source>
        <dbReference type="EMBL" id="TWU23776.1"/>
    </source>
</evidence>
<evidence type="ECO:0000256" key="2">
    <source>
        <dbReference type="SAM" id="Phobius"/>
    </source>
</evidence>
<dbReference type="EMBL" id="SJPS01000006">
    <property type="protein sequence ID" value="TWU23776.1"/>
    <property type="molecule type" value="Genomic_DNA"/>
</dbReference>
<keyword evidence="2" id="KW-0812">Transmembrane</keyword>
<evidence type="ECO:0000256" key="1">
    <source>
        <dbReference type="SAM" id="MobiDB-lite"/>
    </source>
</evidence>
<dbReference type="AlphaFoldDB" id="A0A5C6CKX3"/>
<feature type="transmembrane region" description="Helical" evidence="2">
    <location>
        <begin position="182"/>
        <end position="201"/>
    </location>
</feature>
<feature type="transmembrane region" description="Helical" evidence="2">
    <location>
        <begin position="90"/>
        <end position="112"/>
    </location>
</feature>
<keyword evidence="2" id="KW-1133">Transmembrane helix</keyword>
<sequence>MSHDELPSEEDSLIDVISEEVTSDNPSLPTCEKCDSLINSNDSLVCRKCGWYASIGSFVEIDQSWEASSDPDADQILASEESESFRMPEWAWVMIGCVTVVIAESIAARYLTEAGSIARTRWSLVQLLIGGIAAAICHFVAFILLIRDDSEVALLDVLLRPLRPWALRVHELPDRQWICHTAISGIVAVLMSVLVIGGIPYERLWDWGFGKPVNQDLMGAIAEQAQKGNGKDQSLEEAVEELGGSQNLSDDEGKNKKAAKKPTERKEDDCVIIGYRANEAGIVYLLVLAGENFGHLQHVGQVVPQLPIRELKALGDQLSTYKTFDPFVRLQMDNVIWVEPKIACRVSYARKGKKGGLFDTKLVAILGEIDIATGDDAPAEEILMTNDR</sequence>
<keyword evidence="2" id="KW-0472">Membrane</keyword>
<reference evidence="3 4" key="1">
    <citation type="submission" date="2019-02" db="EMBL/GenBank/DDBJ databases">
        <title>Deep-cultivation of Planctomycetes and their phenomic and genomic characterization uncovers novel biology.</title>
        <authorList>
            <person name="Wiegand S."/>
            <person name="Jogler M."/>
            <person name="Boedeker C."/>
            <person name="Pinto D."/>
            <person name="Vollmers J."/>
            <person name="Rivas-Marin E."/>
            <person name="Kohn T."/>
            <person name="Peeters S.H."/>
            <person name="Heuer A."/>
            <person name="Rast P."/>
            <person name="Oberbeckmann S."/>
            <person name="Bunk B."/>
            <person name="Jeske O."/>
            <person name="Meyerdierks A."/>
            <person name="Storesund J.E."/>
            <person name="Kallscheuer N."/>
            <person name="Luecker S."/>
            <person name="Lage O.M."/>
            <person name="Pohl T."/>
            <person name="Merkel B.J."/>
            <person name="Hornburger P."/>
            <person name="Mueller R.-W."/>
            <person name="Bruemmer F."/>
            <person name="Labrenz M."/>
            <person name="Spormann A.M."/>
            <person name="Op Den Camp H."/>
            <person name="Overmann J."/>
            <person name="Amann R."/>
            <person name="Jetten M.S.M."/>
            <person name="Mascher T."/>
            <person name="Medema M.H."/>
            <person name="Devos D.P."/>
            <person name="Kaster A.-K."/>
            <person name="Ovreas L."/>
            <person name="Rohde M."/>
            <person name="Galperin M.Y."/>
            <person name="Jogler C."/>
        </authorList>
    </citation>
    <scope>NUCLEOTIDE SEQUENCE [LARGE SCALE GENOMIC DNA]</scope>
    <source>
        <strain evidence="3 4">Pla144</strain>
    </source>
</reference>
<evidence type="ECO:0008006" key="5">
    <source>
        <dbReference type="Google" id="ProtNLM"/>
    </source>
</evidence>
<dbReference type="Gene3D" id="2.40.50.140">
    <property type="entry name" value="Nucleic acid-binding proteins"/>
    <property type="match status" value="1"/>
</dbReference>
<dbReference type="Proteomes" id="UP000318437">
    <property type="component" value="Unassembled WGS sequence"/>
</dbReference>
<dbReference type="RefSeq" id="WP_146452256.1">
    <property type="nucleotide sequence ID" value="NZ_SJPS01000006.1"/>
</dbReference>
<protein>
    <recommendedName>
        <fullName evidence="5">DNA ligase (ATP)</fullName>
    </recommendedName>
</protein>
<proteinExistence type="predicted"/>
<feature type="region of interest" description="Disordered" evidence="1">
    <location>
        <begin position="228"/>
        <end position="262"/>
    </location>
</feature>
<organism evidence="3 4">
    <name type="scientific">Bythopirellula polymerisocia</name>
    <dbReference type="NCBI Taxonomy" id="2528003"/>
    <lineage>
        <taxon>Bacteria</taxon>
        <taxon>Pseudomonadati</taxon>
        <taxon>Planctomycetota</taxon>
        <taxon>Planctomycetia</taxon>
        <taxon>Pirellulales</taxon>
        <taxon>Lacipirellulaceae</taxon>
        <taxon>Bythopirellula</taxon>
    </lineage>
</organism>
<dbReference type="OrthoDB" id="236372at2"/>
<evidence type="ECO:0000313" key="4">
    <source>
        <dbReference type="Proteomes" id="UP000318437"/>
    </source>
</evidence>
<name>A0A5C6CKX3_9BACT</name>
<keyword evidence="4" id="KW-1185">Reference proteome</keyword>
<comment type="caution">
    <text evidence="3">The sequence shown here is derived from an EMBL/GenBank/DDBJ whole genome shotgun (WGS) entry which is preliminary data.</text>
</comment>
<feature type="transmembrane region" description="Helical" evidence="2">
    <location>
        <begin position="124"/>
        <end position="146"/>
    </location>
</feature>
<accession>A0A5C6CKX3</accession>